<dbReference type="AlphaFoldDB" id="A0AAD6E3P9"/>
<evidence type="ECO:0000313" key="2">
    <source>
        <dbReference type="Proteomes" id="UP001216150"/>
    </source>
</evidence>
<sequence>MWQLWQGPPPLAGIIAGPTVQDVNWALMLRLLTVIFRGNLPVDRVEAYESRWPAIPRRPTHRPTIQTFDFLGPKSDVELFERLDLFLILVARVRQEATLPSCARSAPETSH</sequence>
<proteinExistence type="predicted"/>
<gene>
    <name evidence="1" type="ORF">N7450_000984</name>
</gene>
<accession>A0AAD6E3P9</accession>
<protein>
    <submittedName>
        <fullName evidence="1">Uncharacterized protein</fullName>
    </submittedName>
</protein>
<keyword evidence="2" id="KW-1185">Reference proteome</keyword>
<comment type="caution">
    <text evidence="1">The sequence shown here is derived from an EMBL/GenBank/DDBJ whole genome shotgun (WGS) entry which is preliminary data.</text>
</comment>
<evidence type="ECO:0000313" key="1">
    <source>
        <dbReference type="EMBL" id="KAJ5599917.1"/>
    </source>
</evidence>
<organism evidence="1 2">
    <name type="scientific">Penicillium hetheringtonii</name>
    <dbReference type="NCBI Taxonomy" id="911720"/>
    <lineage>
        <taxon>Eukaryota</taxon>
        <taxon>Fungi</taxon>
        <taxon>Dikarya</taxon>
        <taxon>Ascomycota</taxon>
        <taxon>Pezizomycotina</taxon>
        <taxon>Eurotiomycetes</taxon>
        <taxon>Eurotiomycetidae</taxon>
        <taxon>Eurotiales</taxon>
        <taxon>Aspergillaceae</taxon>
        <taxon>Penicillium</taxon>
    </lineage>
</organism>
<reference evidence="1 2" key="1">
    <citation type="journal article" date="2023" name="IMA Fungus">
        <title>Comparative genomic study of the Penicillium genus elucidates a diverse pangenome and 15 lateral gene transfer events.</title>
        <authorList>
            <person name="Petersen C."/>
            <person name="Sorensen T."/>
            <person name="Nielsen M.R."/>
            <person name="Sondergaard T.E."/>
            <person name="Sorensen J.L."/>
            <person name="Fitzpatrick D.A."/>
            <person name="Frisvad J.C."/>
            <person name="Nielsen K.L."/>
        </authorList>
    </citation>
    <scope>NUCLEOTIDE SEQUENCE [LARGE SCALE GENOMIC DNA]</scope>
    <source>
        <strain evidence="1 2">IBT 29057</strain>
    </source>
</reference>
<name>A0AAD6E3P9_9EURO</name>
<dbReference type="EMBL" id="JAQJAC010000001">
    <property type="protein sequence ID" value="KAJ5599917.1"/>
    <property type="molecule type" value="Genomic_DNA"/>
</dbReference>
<dbReference type="Proteomes" id="UP001216150">
    <property type="component" value="Unassembled WGS sequence"/>
</dbReference>